<dbReference type="EMBL" id="JASBWR010000081">
    <property type="protein sequence ID" value="KAJ9097916.1"/>
    <property type="molecule type" value="Genomic_DNA"/>
</dbReference>
<gene>
    <name evidence="1" type="ORF">QFC19_006593</name>
</gene>
<sequence>MAKVGSTAMFKGLPSSRTWKQAARLNQIAGTPQTAYKFDPKYTKIELLLIQKNVFAPAFGLRRFWRQNLPTLKFHNDDVDFVLTRIATKTKEDLAKCPTKIILHHADGSVQELDCSNKHSNKILKELVALSEAKAVPKEEIPVVKHAGEEL</sequence>
<name>A0ACC2VH26_9TREE</name>
<comment type="caution">
    <text evidence="1">The sequence shown here is derived from an EMBL/GenBank/DDBJ whole genome shotgun (WGS) entry which is preliminary data.</text>
</comment>
<evidence type="ECO:0000313" key="2">
    <source>
        <dbReference type="Proteomes" id="UP001241377"/>
    </source>
</evidence>
<protein>
    <submittedName>
        <fullName evidence="1">Uncharacterized protein</fullName>
    </submittedName>
</protein>
<keyword evidence="2" id="KW-1185">Reference proteome</keyword>
<dbReference type="Proteomes" id="UP001241377">
    <property type="component" value="Unassembled WGS sequence"/>
</dbReference>
<proteinExistence type="predicted"/>
<accession>A0ACC2VH26</accession>
<organism evidence="1 2">
    <name type="scientific">Naganishia cerealis</name>
    <dbReference type="NCBI Taxonomy" id="610337"/>
    <lineage>
        <taxon>Eukaryota</taxon>
        <taxon>Fungi</taxon>
        <taxon>Dikarya</taxon>
        <taxon>Basidiomycota</taxon>
        <taxon>Agaricomycotina</taxon>
        <taxon>Tremellomycetes</taxon>
        <taxon>Filobasidiales</taxon>
        <taxon>Filobasidiaceae</taxon>
        <taxon>Naganishia</taxon>
    </lineage>
</organism>
<evidence type="ECO:0000313" key="1">
    <source>
        <dbReference type="EMBL" id="KAJ9097916.1"/>
    </source>
</evidence>
<reference evidence="1" key="1">
    <citation type="submission" date="2023-04" db="EMBL/GenBank/DDBJ databases">
        <title>Draft Genome sequencing of Naganishia species isolated from polar environments using Oxford Nanopore Technology.</title>
        <authorList>
            <person name="Leo P."/>
            <person name="Venkateswaran K."/>
        </authorList>
    </citation>
    <scope>NUCLEOTIDE SEQUENCE</scope>
    <source>
        <strain evidence="1">MNA-CCFEE 5261</strain>
    </source>
</reference>